<name>U6RL92_9BACT</name>
<keyword evidence="4 6" id="KW-0472">Membrane</keyword>
<dbReference type="GO" id="GO:0090313">
    <property type="term" value="P:regulation of protein targeting to membrane"/>
    <property type="evidence" value="ECO:0007669"/>
    <property type="project" value="TreeGrafter"/>
</dbReference>
<reference evidence="8 9" key="1">
    <citation type="submission" date="2013-04" db="EMBL/GenBank/DDBJ databases">
        <title>The Genome Sequence of Bacteroides massiliensis DSM 17679.</title>
        <authorList>
            <consortium name="The Broad Institute Genomics Platform"/>
            <person name="Earl A."/>
            <person name="Ward D."/>
            <person name="Feldgarden M."/>
            <person name="Gevers D."/>
            <person name="Martens E."/>
            <person name="Fenner L."/>
            <person name="Roux V."/>
            <person name="Mallet M.N."/>
            <person name="Raoult D."/>
            <person name="Walker B."/>
            <person name="Young S."/>
            <person name="Zeng Q."/>
            <person name="Gargeya S."/>
            <person name="Fitzgerald M."/>
            <person name="Haas B."/>
            <person name="Abouelleil A."/>
            <person name="Allen A.W."/>
            <person name="Alvarado L."/>
            <person name="Arachchi H.M."/>
            <person name="Berlin A.M."/>
            <person name="Chapman S.B."/>
            <person name="Gainer-Dewar J."/>
            <person name="Goldberg J."/>
            <person name="Griggs A."/>
            <person name="Gujja S."/>
            <person name="Hansen M."/>
            <person name="Howarth C."/>
            <person name="Imamovic A."/>
            <person name="Ireland A."/>
            <person name="Larimer J."/>
            <person name="McCowan C."/>
            <person name="Murphy C."/>
            <person name="Pearson M."/>
            <person name="Poon T.W."/>
            <person name="Priest M."/>
            <person name="Roberts A."/>
            <person name="Saif S."/>
            <person name="Shea T."/>
            <person name="Sisk P."/>
            <person name="Sykes S."/>
            <person name="Wortman J."/>
            <person name="Nusbaum C."/>
            <person name="Birren B."/>
        </authorList>
    </citation>
    <scope>NUCLEOTIDE SEQUENCE [LARGE SCALE GENOMIC DNA]</scope>
    <source>
        <strain evidence="9">B84634 / Timone 84634 / DSM 17679 / JCM 13223</strain>
    </source>
</reference>
<dbReference type="GO" id="GO:0009306">
    <property type="term" value="P:protein secretion"/>
    <property type="evidence" value="ECO:0007669"/>
    <property type="project" value="InterPro"/>
</dbReference>
<dbReference type="GeneID" id="60062945"/>
<evidence type="ECO:0000256" key="2">
    <source>
        <dbReference type="ARBA" id="ARBA00022692"/>
    </source>
</evidence>
<feature type="region of interest" description="Disordered" evidence="5">
    <location>
        <begin position="1479"/>
        <end position="1500"/>
    </location>
</feature>
<dbReference type="Pfam" id="PF04357">
    <property type="entry name" value="TamB"/>
    <property type="match status" value="1"/>
</dbReference>
<dbReference type="GO" id="GO:0005886">
    <property type="term" value="C:plasma membrane"/>
    <property type="evidence" value="ECO:0007669"/>
    <property type="project" value="InterPro"/>
</dbReference>
<dbReference type="HOGENOM" id="CLU_002997_1_1_10"/>
<keyword evidence="9" id="KW-1185">Reference proteome</keyword>
<evidence type="ECO:0000259" key="7">
    <source>
        <dbReference type="Pfam" id="PF04357"/>
    </source>
</evidence>
<dbReference type="Proteomes" id="UP000017831">
    <property type="component" value="Unassembled WGS sequence"/>
</dbReference>
<keyword evidence="2 6" id="KW-0812">Transmembrane</keyword>
<feature type="domain" description="Translocation and assembly module TamB C-terminal" evidence="7">
    <location>
        <begin position="1023"/>
        <end position="1462"/>
    </location>
</feature>
<dbReference type="STRING" id="1121098.HMPREF1534_01023"/>
<evidence type="ECO:0000256" key="3">
    <source>
        <dbReference type="ARBA" id="ARBA00022989"/>
    </source>
</evidence>
<evidence type="ECO:0000256" key="1">
    <source>
        <dbReference type="ARBA" id="ARBA00004167"/>
    </source>
</evidence>
<evidence type="ECO:0000313" key="8">
    <source>
        <dbReference type="EMBL" id="EOA56832.1"/>
    </source>
</evidence>
<dbReference type="OrthoDB" id="680700at2"/>
<dbReference type="PANTHER" id="PTHR30441">
    <property type="entry name" value="DUF748 DOMAIN-CONTAINING PROTEIN"/>
    <property type="match status" value="1"/>
</dbReference>
<dbReference type="EMBL" id="AQHY01000010">
    <property type="protein sequence ID" value="EOA56832.1"/>
    <property type="molecule type" value="Genomic_DNA"/>
</dbReference>
<keyword evidence="3 6" id="KW-1133">Transmembrane helix</keyword>
<dbReference type="eggNOG" id="COG2911">
    <property type="taxonomic scope" value="Bacteria"/>
</dbReference>
<dbReference type="PANTHER" id="PTHR30441:SF4">
    <property type="entry name" value="PROTEIN ASMA"/>
    <property type="match status" value="1"/>
</dbReference>
<feature type="compositionally biased region" description="Polar residues" evidence="5">
    <location>
        <begin position="1487"/>
        <end position="1500"/>
    </location>
</feature>
<gene>
    <name evidence="8" type="ORF">HMPREF1534_01023</name>
</gene>
<accession>U6RL92</accession>
<feature type="transmembrane region" description="Helical" evidence="6">
    <location>
        <begin position="12"/>
        <end position="34"/>
    </location>
</feature>
<evidence type="ECO:0000313" key="9">
    <source>
        <dbReference type="Proteomes" id="UP000017831"/>
    </source>
</evidence>
<dbReference type="PATRIC" id="fig|1121098.3.peg.1042"/>
<dbReference type="InterPro" id="IPR007452">
    <property type="entry name" value="TamB_C"/>
</dbReference>
<protein>
    <recommendedName>
        <fullName evidence="7">Translocation and assembly module TamB C-terminal domain-containing protein</fullName>
    </recommendedName>
</protein>
<dbReference type="InterPro" id="IPR052894">
    <property type="entry name" value="AsmA-related"/>
</dbReference>
<dbReference type="RefSeq" id="WP_005937962.1">
    <property type="nucleotide sequence ID" value="NZ_KB890327.1"/>
</dbReference>
<comment type="caution">
    <text evidence="8">The sequence shown here is derived from an EMBL/GenBank/DDBJ whole genome shotgun (WGS) entry which is preliminary data.</text>
</comment>
<comment type="subcellular location">
    <subcellularLocation>
        <location evidence="1">Membrane</location>
        <topology evidence="1">Single-pass membrane protein</topology>
    </subcellularLocation>
</comment>
<sequence>MISSKSLKYTVRILLGILLGVYLGIIVLLNIPYVQDKLSYIVTKELRKVLNTEVSVGKIDMGLLNRIIVEDVLLEDRRGREMLKVARLSAKFEILPLLKGKITITSVQLFGFSANMERETPQSPPNYQFVLDAFASKDTVKTQTNLDLRINSLLIRRGRITYDVLSEPETPGRFNTGHLAVKNFAATVSLKALRNDSLNASIRRLSFEEQCGFALQKFSMKVTANNKRLNIKDFSLELSNSALSIDSLSMRYDSLPDLPKLTDNVQYQGSVNASVVLKDIAPFVPALAKFDTPLHFNMDFSGKGKNIDCPTLRLTDNHSLMINGEASVADWNAGRNMYIMGKLTDVNLNKEGISTVMSNVAGKVPPIFQQLEYVRFSGDATGYLHDLIITGLLHTGVGTIKADVMMSIDKQQNRTYSGNIASADLNVGKLLDNEKKFGTADFNLELKGFNYKNHYPESYIKGNIASFEYSQYKYENIALDGVYKDGGFNGKLAMDDDNGSVQINGNFNVACAIPEFNLKAVLKNLRPDNLHLSDKYKDTDISLNVTADFTGKSIDDMNGKIRLDSLQMNTPEGNNYFLDNLTITAGQVEGQKEIQVLSSFMTAVIRGDYSYNTIPASILQTVQRYIPSLLTLNENMPVPHNNFKFDIRVNNTEFFQKLFQIPLELKFPASIKGYFNDREEKLRVEGHFPAFKYNGTHYDSGVLICENPSDWFKCSLRTGMLMNSGAMVNLTVDTQAKNDRLETTVNWGNNTNVTYGGKFAAVTQFYKTEGKHPILQADINIKPTKVVLNDTIWNIHPSHIAVDSGRVYIDNFLFEHENQHLRINGKLTKSKEDSCHIDLKNINLEYVLDIVHFDDVAFNGLVTGTVNMKGVMKEPAMHTKLNVHNFCLNKALLGEADITGVWDSELGGVRLDAKIAEEGISATHVTGYVSPKMKGLDLMIEADSTNIGLIQPFVEGIFSDLTGRVNGHIRLYGDFKHLDLEGEARANIDTKIDVLNTYFQIRDDSVHISSGQLLFTDVHVYDREGNSGVVNGYLHHTKLKNLMYHFNISGDNLLMYDTHEGGDMPFYGKVYGSGSVILDGGNNAMTVDASLTTGHNTSFTYITGITTEATNTQFITFVDKTPKRIHDNVETNLYHHSNVQKEKEEEGPPMDLRINMLINATPNATMKIVMDPVAGDNITATGNGNLQVNYFNKGDFKMFGNYIIDQGMYKLSMQEVIRKDFTLKSGGTVTFTGDPYQANLDLQAIYTVNSASLSDLGIDTSLSQGQSTVKVNCLMNLTGNLSSPDIKFDLDLPTVREEDRDVVRSITSTEEQMNTQIIYLLGIGKFYTYDYANNDQSSNATSSLAFSTLSGQLNNMLSQWMDNKNWNIGANLSTGDKGWTDVEAEAVLSGRLLNNRLIINGNFGYKDNAMANTNFVGDFEAIWLLTKNGDFRLRGYNQTNDRYFTKSTLTTQGIGIMYKKDFDKWNDLFRWFLWKRAHKKKEKEDTTSSSPASQTKRNDN</sequence>
<organism evidence="8 9">
    <name type="scientific">Phocaeicola massiliensis B84634 = Timone 84634 = DSM 17679 = JCM 13223</name>
    <dbReference type="NCBI Taxonomy" id="1121098"/>
    <lineage>
        <taxon>Bacteria</taxon>
        <taxon>Pseudomonadati</taxon>
        <taxon>Bacteroidota</taxon>
        <taxon>Bacteroidia</taxon>
        <taxon>Bacteroidales</taxon>
        <taxon>Bacteroidaceae</taxon>
        <taxon>Phocaeicola</taxon>
    </lineage>
</organism>
<evidence type="ECO:0000256" key="6">
    <source>
        <dbReference type="SAM" id="Phobius"/>
    </source>
</evidence>
<evidence type="ECO:0000256" key="5">
    <source>
        <dbReference type="SAM" id="MobiDB-lite"/>
    </source>
</evidence>
<evidence type="ECO:0000256" key="4">
    <source>
        <dbReference type="ARBA" id="ARBA00023136"/>
    </source>
</evidence>
<proteinExistence type="predicted"/>